<proteinExistence type="predicted"/>
<keyword evidence="1" id="KW-0378">Hydrolase</keyword>
<dbReference type="Proteomes" id="UP000255163">
    <property type="component" value="Unassembled WGS sequence"/>
</dbReference>
<sequence>MDEHVISEWTGLTRYRSALARKHEASVTLIWRDTDEKMVQFEEELANAGLKCLQGHASGMF</sequence>
<protein>
    <submittedName>
        <fullName evidence="1">Mannosyl-3-phosphoglycerate phosphatase</fullName>
        <ecNumber evidence="1">3.1.3.70</ecNumber>
    </submittedName>
</protein>
<dbReference type="EC" id="3.1.3.70" evidence="1"/>
<organism evidence="1 2">
    <name type="scientific">Enterobacter asburiae</name>
    <dbReference type="NCBI Taxonomy" id="61645"/>
    <lineage>
        <taxon>Bacteria</taxon>
        <taxon>Pseudomonadati</taxon>
        <taxon>Pseudomonadota</taxon>
        <taxon>Gammaproteobacteria</taxon>
        <taxon>Enterobacterales</taxon>
        <taxon>Enterobacteriaceae</taxon>
        <taxon>Enterobacter</taxon>
        <taxon>Enterobacter cloacae complex</taxon>
    </lineage>
</organism>
<gene>
    <name evidence="1" type="primary">yedP_2</name>
    <name evidence="1" type="ORF">NCTC12123_06353</name>
</gene>
<dbReference type="AlphaFoldDB" id="A0A376FN85"/>
<accession>A0A376FN85</accession>
<evidence type="ECO:0000313" key="2">
    <source>
        <dbReference type="Proteomes" id="UP000255163"/>
    </source>
</evidence>
<evidence type="ECO:0000313" key="1">
    <source>
        <dbReference type="EMBL" id="STD27727.1"/>
    </source>
</evidence>
<dbReference type="EMBL" id="UFYI01000007">
    <property type="protein sequence ID" value="STD27727.1"/>
    <property type="molecule type" value="Genomic_DNA"/>
</dbReference>
<dbReference type="Gene3D" id="3.30.980.20">
    <property type="entry name" value="Putative mannosyl-3-phosphoglycerate phosphatase, domain 2"/>
    <property type="match status" value="1"/>
</dbReference>
<reference evidence="1 2" key="1">
    <citation type="submission" date="2018-06" db="EMBL/GenBank/DDBJ databases">
        <authorList>
            <consortium name="Pathogen Informatics"/>
            <person name="Doyle S."/>
        </authorList>
    </citation>
    <scope>NUCLEOTIDE SEQUENCE [LARGE SCALE GENOMIC DNA]</scope>
    <source>
        <strain evidence="1 2">NCTC12123</strain>
    </source>
</reference>
<dbReference type="GO" id="GO:0050531">
    <property type="term" value="F:mannosyl-3-phosphoglycerate phosphatase activity"/>
    <property type="evidence" value="ECO:0007669"/>
    <property type="project" value="UniProtKB-EC"/>
</dbReference>
<name>A0A376FN85_ENTAS</name>